<keyword evidence="3" id="KW-1185">Reference proteome</keyword>
<protein>
    <submittedName>
        <fullName evidence="2">Uncharacterized protein</fullName>
    </submittedName>
</protein>
<gene>
    <name evidence="2" type="ORF">MOP44_04285</name>
</gene>
<keyword evidence="1" id="KW-0472">Membrane</keyword>
<proteinExistence type="predicted"/>
<sequence>MQDFVDAVVAVVLLATILAFLAFAIGITPDGILYGNWPDTSDHPTNWYDTAQHPYAQ</sequence>
<dbReference type="AlphaFoldDB" id="A0A9J7BVX9"/>
<dbReference type="KEGG" id="orp:MOP44_04285"/>
<evidence type="ECO:0000313" key="3">
    <source>
        <dbReference type="Proteomes" id="UP001059380"/>
    </source>
</evidence>
<keyword evidence="1" id="KW-0812">Transmembrane</keyword>
<evidence type="ECO:0000313" key="2">
    <source>
        <dbReference type="EMBL" id="UWZ85165.1"/>
    </source>
</evidence>
<evidence type="ECO:0000256" key="1">
    <source>
        <dbReference type="SAM" id="Phobius"/>
    </source>
</evidence>
<reference evidence="2" key="1">
    <citation type="submission" date="2021-04" db="EMBL/GenBank/DDBJ databases">
        <title>Phylogenetic analysis of Acidobacteriaceae.</title>
        <authorList>
            <person name="Qiu L."/>
            <person name="Zhang Q."/>
        </authorList>
    </citation>
    <scope>NUCLEOTIDE SEQUENCE</scope>
    <source>
        <strain evidence="2">DSM 25168</strain>
    </source>
</reference>
<name>A0A9J7BVX9_9BACT</name>
<keyword evidence="1" id="KW-1133">Transmembrane helix</keyword>
<feature type="transmembrane region" description="Helical" evidence="1">
    <location>
        <begin position="7"/>
        <end position="27"/>
    </location>
</feature>
<dbReference type="EMBL" id="CP093313">
    <property type="protein sequence ID" value="UWZ85165.1"/>
    <property type="molecule type" value="Genomic_DNA"/>
</dbReference>
<accession>A0A9J7BVX9</accession>
<organism evidence="2 3">
    <name type="scientific">Occallatibacter riparius</name>
    <dbReference type="NCBI Taxonomy" id="1002689"/>
    <lineage>
        <taxon>Bacteria</taxon>
        <taxon>Pseudomonadati</taxon>
        <taxon>Acidobacteriota</taxon>
        <taxon>Terriglobia</taxon>
        <taxon>Terriglobales</taxon>
        <taxon>Acidobacteriaceae</taxon>
        <taxon>Occallatibacter</taxon>
    </lineage>
</organism>
<dbReference type="RefSeq" id="WP_260794680.1">
    <property type="nucleotide sequence ID" value="NZ_CP093313.1"/>
</dbReference>
<dbReference type="Proteomes" id="UP001059380">
    <property type="component" value="Chromosome"/>
</dbReference>